<dbReference type="PANTHER" id="PTHR22642:SF2">
    <property type="entry name" value="PROTEIN LONG AFTER FAR-RED 3"/>
    <property type="match status" value="1"/>
</dbReference>
<dbReference type="InterPro" id="IPR013108">
    <property type="entry name" value="Amidohydro_3"/>
</dbReference>
<reference evidence="2 3" key="1">
    <citation type="submission" date="2018-08" db="EMBL/GenBank/DDBJ databases">
        <title>A genome reference for cultivated species of the human gut microbiota.</title>
        <authorList>
            <person name="Zou Y."/>
            <person name="Xue W."/>
            <person name="Luo G."/>
        </authorList>
    </citation>
    <scope>NUCLEOTIDE SEQUENCE [LARGE SCALE GENOMIC DNA]</scope>
    <source>
        <strain evidence="2 3">AM07-24</strain>
    </source>
</reference>
<dbReference type="InterPro" id="IPR032466">
    <property type="entry name" value="Metal_Hydrolase"/>
</dbReference>
<dbReference type="RefSeq" id="WP_118336286.1">
    <property type="nucleotide sequence ID" value="NZ_AP025567.1"/>
</dbReference>
<dbReference type="InterPro" id="IPR011059">
    <property type="entry name" value="Metal-dep_hydrolase_composite"/>
</dbReference>
<name>A0A415DWN3_9FIRM</name>
<evidence type="ECO:0000313" key="3">
    <source>
        <dbReference type="Proteomes" id="UP000284841"/>
    </source>
</evidence>
<evidence type="ECO:0000313" key="2">
    <source>
        <dbReference type="EMBL" id="RHJ85082.1"/>
    </source>
</evidence>
<dbReference type="AlphaFoldDB" id="A0A415DWN3"/>
<dbReference type="Gene3D" id="2.30.40.10">
    <property type="entry name" value="Urease, subunit C, domain 1"/>
    <property type="match status" value="1"/>
</dbReference>
<proteinExistence type="predicted"/>
<dbReference type="EMBL" id="QRMS01000005">
    <property type="protein sequence ID" value="RHJ85082.1"/>
    <property type="molecule type" value="Genomic_DNA"/>
</dbReference>
<dbReference type="Pfam" id="PF07969">
    <property type="entry name" value="Amidohydro_3"/>
    <property type="match status" value="1"/>
</dbReference>
<dbReference type="OrthoDB" id="9767366at2"/>
<dbReference type="STRING" id="1776384.GCA_900086585_00086"/>
<dbReference type="Proteomes" id="UP000284841">
    <property type="component" value="Unassembled WGS sequence"/>
</dbReference>
<dbReference type="GO" id="GO:0016810">
    <property type="term" value="F:hydrolase activity, acting on carbon-nitrogen (but not peptide) bonds"/>
    <property type="evidence" value="ECO:0007669"/>
    <property type="project" value="InterPro"/>
</dbReference>
<keyword evidence="3" id="KW-1185">Reference proteome</keyword>
<comment type="caution">
    <text evidence="2">The sequence shown here is derived from an EMBL/GenBank/DDBJ whole genome shotgun (WGS) entry which is preliminary data.</text>
</comment>
<dbReference type="SUPFAM" id="SSF51338">
    <property type="entry name" value="Composite domain of metallo-dependent hydrolases"/>
    <property type="match status" value="1"/>
</dbReference>
<sequence length="539" mass="59568">MAKTVLYNGKIYVERGRYAQALLQEDGFIRMVGSDEEVLASAAGAEKIDCRGKTVVPGFNDSHMHLFYMGRAMFFPDLTKARRAEDLTELCRTYLEKNPHSKGFTAAGWNEETWEPRHRRKPNRADLDQVSVEIPIVLTRVCAHACCVNSYVLKKLGIDRAHTGFEGAGVEVDENGEPTGILTEKAFHAALDLVPNLTREELKQALAGAMEYAVSRGLTTVQSNDIGYVIKDQEACCALMKEVYDEGRGLLRYTGQMFYDDAESLRAYCESPQFGESYADDWFRRGPLKLLKDGSLGARTALLGFDYADDPGNRGVEVNSDAYMQEMIHCAHDHGMQVVVHAIGDEAIKRVAAMYDEANGGSGENPLRHSLIHCQITDEALLSHIKASGLLVAYQPIFLQSDMHVVPTRCGDEIMKTSYAFGTAAETGIHASYGTDCPVEDLDPFACIYCAVTRKDLKGQPAGGFYPAECVDVETAVDAYTMESAYHEFREDVKGRLKVGYYADLVVLDRDIFTCEPEAILGTNPVLTMVGGKVVYRAD</sequence>
<feature type="domain" description="Amidohydrolase 3" evidence="1">
    <location>
        <begin position="48"/>
        <end position="536"/>
    </location>
</feature>
<dbReference type="Gene3D" id="3.20.20.140">
    <property type="entry name" value="Metal-dependent hydrolases"/>
    <property type="match status" value="1"/>
</dbReference>
<evidence type="ECO:0000259" key="1">
    <source>
        <dbReference type="Pfam" id="PF07969"/>
    </source>
</evidence>
<organism evidence="2 3">
    <name type="scientific">Emergencia timonensis</name>
    <dbReference type="NCBI Taxonomy" id="1776384"/>
    <lineage>
        <taxon>Bacteria</taxon>
        <taxon>Bacillati</taxon>
        <taxon>Bacillota</taxon>
        <taxon>Clostridia</taxon>
        <taxon>Peptostreptococcales</taxon>
        <taxon>Anaerovoracaceae</taxon>
        <taxon>Emergencia</taxon>
    </lineage>
</organism>
<gene>
    <name evidence="2" type="ORF">DW099_15370</name>
</gene>
<keyword evidence="2" id="KW-0378">Hydrolase</keyword>
<accession>A0A415DWN3</accession>
<dbReference type="InterPro" id="IPR033932">
    <property type="entry name" value="YtcJ-like"/>
</dbReference>
<dbReference type="CDD" id="cd01300">
    <property type="entry name" value="YtcJ_like"/>
    <property type="match status" value="1"/>
</dbReference>
<dbReference type="SUPFAM" id="SSF51556">
    <property type="entry name" value="Metallo-dependent hydrolases"/>
    <property type="match status" value="1"/>
</dbReference>
<protein>
    <submittedName>
        <fullName evidence="2">Amidohydrolase</fullName>
    </submittedName>
</protein>
<dbReference type="PANTHER" id="PTHR22642">
    <property type="entry name" value="IMIDAZOLONEPROPIONASE"/>
    <property type="match status" value="1"/>
</dbReference>
<dbReference type="Gene3D" id="3.10.310.70">
    <property type="match status" value="1"/>
</dbReference>